<keyword evidence="3" id="KW-1185">Reference proteome</keyword>
<accession>A0A9D3YU88</accession>
<dbReference type="Gene3D" id="2.20.100.10">
    <property type="entry name" value="Thrombospondin type-1 (TSP1) repeat"/>
    <property type="match status" value="1"/>
</dbReference>
<dbReference type="Gene3D" id="3.10.100.10">
    <property type="entry name" value="Mannose-Binding Protein A, subunit A"/>
    <property type="match status" value="1"/>
</dbReference>
<dbReference type="PROSITE" id="PS50092">
    <property type="entry name" value="TSP1"/>
    <property type="match status" value="1"/>
</dbReference>
<proteinExistence type="predicted"/>
<protein>
    <submittedName>
        <fullName evidence="2">Uncharacterized protein</fullName>
    </submittedName>
</protein>
<dbReference type="SMART" id="SM00209">
    <property type="entry name" value="TSP1"/>
    <property type="match status" value="1"/>
</dbReference>
<name>A0A9D3YU88_DREPO</name>
<dbReference type="Pfam" id="PF00090">
    <property type="entry name" value="TSP_1"/>
    <property type="match status" value="1"/>
</dbReference>
<dbReference type="InterPro" id="IPR000884">
    <property type="entry name" value="TSP1_rpt"/>
</dbReference>
<reference evidence="2" key="2">
    <citation type="submission" date="2020-11" db="EMBL/GenBank/DDBJ databases">
        <authorList>
            <person name="McCartney M.A."/>
            <person name="Auch B."/>
            <person name="Kono T."/>
            <person name="Mallez S."/>
            <person name="Becker A."/>
            <person name="Gohl D.M."/>
            <person name="Silverstein K.A.T."/>
            <person name="Koren S."/>
            <person name="Bechman K.B."/>
            <person name="Herman A."/>
            <person name="Abrahante J.E."/>
            <person name="Garbe J."/>
        </authorList>
    </citation>
    <scope>NUCLEOTIDE SEQUENCE</scope>
    <source>
        <strain evidence="2">Duluth1</strain>
        <tissue evidence="2">Whole animal</tissue>
    </source>
</reference>
<evidence type="ECO:0000313" key="2">
    <source>
        <dbReference type="EMBL" id="KAH3707158.1"/>
    </source>
</evidence>
<keyword evidence="1" id="KW-0732">Signal</keyword>
<dbReference type="InterPro" id="IPR036383">
    <property type="entry name" value="TSP1_rpt_sf"/>
</dbReference>
<feature type="chain" id="PRO_5039571547" evidence="1">
    <location>
        <begin position="22"/>
        <end position="302"/>
    </location>
</feature>
<comment type="caution">
    <text evidence="2">The sequence shown here is derived from an EMBL/GenBank/DDBJ whole genome shotgun (WGS) entry which is preliminary data.</text>
</comment>
<dbReference type="EMBL" id="JAIWYP010000014">
    <property type="protein sequence ID" value="KAH3707158.1"/>
    <property type="molecule type" value="Genomic_DNA"/>
</dbReference>
<dbReference type="CDD" id="cd00037">
    <property type="entry name" value="CLECT"/>
    <property type="match status" value="1"/>
</dbReference>
<reference evidence="2" key="1">
    <citation type="journal article" date="2019" name="bioRxiv">
        <title>The Genome of the Zebra Mussel, Dreissena polymorpha: A Resource for Invasive Species Research.</title>
        <authorList>
            <person name="McCartney M.A."/>
            <person name="Auch B."/>
            <person name="Kono T."/>
            <person name="Mallez S."/>
            <person name="Zhang Y."/>
            <person name="Obille A."/>
            <person name="Becker A."/>
            <person name="Abrahante J.E."/>
            <person name="Garbe J."/>
            <person name="Badalamenti J.P."/>
            <person name="Herman A."/>
            <person name="Mangelson H."/>
            <person name="Liachko I."/>
            <person name="Sullivan S."/>
            <person name="Sone E.D."/>
            <person name="Koren S."/>
            <person name="Silverstein K.A.T."/>
            <person name="Beckman K.B."/>
            <person name="Gohl D.M."/>
        </authorList>
    </citation>
    <scope>NUCLEOTIDE SEQUENCE</scope>
    <source>
        <strain evidence="2">Duluth1</strain>
        <tissue evidence="2">Whole animal</tissue>
    </source>
</reference>
<sequence>MSALRVETIICALLILGSICAQHNSQAVRWHQPEQSSEDYELLANRMELTEESLRAYMFETNPVLSALRNDVRGIRKANKYLMKTLSRQRRELEDLRWATTQLKLSEVQEEERDMITQLQWTIFDLKFANERLQEDSCFRDTTCSDWTGWSHCSVTCSSGTRIRSRDCNQTGSFKSLCKPIVYDEVPCEEKACPTVEPVYEMTRCPKNYTSFDGYCLRFSGRQDTRLLSGIICNEDGGHLVTIDSNDKNEIVWEFLKKEAPQYMVDMNEDFSKREFWDFHGKLTRPFKPIYLVYKKLSAVTF</sequence>
<dbReference type="InterPro" id="IPR016187">
    <property type="entry name" value="CTDL_fold"/>
</dbReference>
<feature type="signal peptide" evidence="1">
    <location>
        <begin position="1"/>
        <end position="21"/>
    </location>
</feature>
<dbReference type="InterPro" id="IPR016186">
    <property type="entry name" value="C-type_lectin-like/link_sf"/>
</dbReference>
<dbReference type="SUPFAM" id="SSF82895">
    <property type="entry name" value="TSP-1 type 1 repeat"/>
    <property type="match status" value="1"/>
</dbReference>
<evidence type="ECO:0000256" key="1">
    <source>
        <dbReference type="SAM" id="SignalP"/>
    </source>
</evidence>
<dbReference type="AlphaFoldDB" id="A0A9D3YU88"/>
<gene>
    <name evidence="2" type="ORF">DPMN_066555</name>
</gene>
<organism evidence="2 3">
    <name type="scientific">Dreissena polymorpha</name>
    <name type="common">Zebra mussel</name>
    <name type="synonym">Mytilus polymorpha</name>
    <dbReference type="NCBI Taxonomy" id="45954"/>
    <lineage>
        <taxon>Eukaryota</taxon>
        <taxon>Metazoa</taxon>
        <taxon>Spiralia</taxon>
        <taxon>Lophotrochozoa</taxon>
        <taxon>Mollusca</taxon>
        <taxon>Bivalvia</taxon>
        <taxon>Autobranchia</taxon>
        <taxon>Heteroconchia</taxon>
        <taxon>Euheterodonta</taxon>
        <taxon>Imparidentia</taxon>
        <taxon>Neoheterodontei</taxon>
        <taxon>Myida</taxon>
        <taxon>Dreissenoidea</taxon>
        <taxon>Dreissenidae</taxon>
        <taxon>Dreissena</taxon>
    </lineage>
</organism>
<dbReference type="Proteomes" id="UP000828390">
    <property type="component" value="Unassembled WGS sequence"/>
</dbReference>
<evidence type="ECO:0000313" key="3">
    <source>
        <dbReference type="Proteomes" id="UP000828390"/>
    </source>
</evidence>
<dbReference type="SUPFAM" id="SSF56436">
    <property type="entry name" value="C-type lectin-like"/>
    <property type="match status" value="1"/>
</dbReference>